<dbReference type="KEGG" id="sami:SAMIE_1032240"/>
<dbReference type="Pfam" id="PF04101">
    <property type="entry name" value="Glyco_tran_28_C"/>
    <property type="match status" value="1"/>
</dbReference>
<evidence type="ECO:0000313" key="2">
    <source>
        <dbReference type="EMBL" id="BBD99723.1"/>
    </source>
</evidence>
<dbReference type="Gene3D" id="3.40.50.2000">
    <property type="entry name" value="Glycogen Phosphorylase B"/>
    <property type="match status" value="1"/>
</dbReference>
<organism evidence="2 3">
    <name type="scientific">Sphingobium amiense</name>
    <dbReference type="NCBI Taxonomy" id="135719"/>
    <lineage>
        <taxon>Bacteria</taxon>
        <taxon>Pseudomonadati</taxon>
        <taxon>Pseudomonadota</taxon>
        <taxon>Alphaproteobacteria</taxon>
        <taxon>Sphingomonadales</taxon>
        <taxon>Sphingomonadaceae</taxon>
        <taxon>Sphingobium</taxon>
    </lineage>
</organism>
<accession>A0A494W559</accession>
<dbReference type="AlphaFoldDB" id="A0A494W559"/>
<keyword evidence="3" id="KW-1185">Reference proteome</keyword>
<proteinExistence type="predicted"/>
<dbReference type="SUPFAM" id="SSF53756">
    <property type="entry name" value="UDP-Glycosyltransferase/glycogen phosphorylase"/>
    <property type="match status" value="1"/>
</dbReference>
<dbReference type="EMBL" id="AP018664">
    <property type="protein sequence ID" value="BBD99723.1"/>
    <property type="molecule type" value="Genomic_DNA"/>
</dbReference>
<sequence>MIFVTVGTQLPFDRLIELIDAMAPSLDEEVFAQTGRGRYQPVNVQSSALLKPRQFDELVTGASRIVSHAGIGTVLMAQKYRKPVILFPRRASLGEHRNDHQLATVAALRGREGIYVAESDEELGELLRADLVAPEAGAPHPGRDRLRERIADFISGGPA</sequence>
<evidence type="ECO:0000313" key="3">
    <source>
        <dbReference type="Proteomes" id="UP000279959"/>
    </source>
</evidence>
<protein>
    <submittedName>
        <fullName evidence="2">Glucuronosyltransferase</fullName>
    </submittedName>
</protein>
<name>A0A494W559_9SPHN</name>
<dbReference type="GO" id="GO:0016758">
    <property type="term" value="F:hexosyltransferase activity"/>
    <property type="evidence" value="ECO:0007669"/>
    <property type="project" value="InterPro"/>
</dbReference>
<dbReference type="Proteomes" id="UP000279959">
    <property type="component" value="Chromosome"/>
</dbReference>
<keyword evidence="2" id="KW-0808">Transferase</keyword>
<feature type="domain" description="Glycosyl transferase family 28 C-terminal" evidence="1">
    <location>
        <begin position="1"/>
        <end position="110"/>
    </location>
</feature>
<reference evidence="2 3" key="1">
    <citation type="submission" date="2018-05" db="EMBL/GenBank/DDBJ databases">
        <title>Complete Genome Sequence of the Nonylphenol-Degrading Bacterium Sphingobium amiense DSM 16289T.</title>
        <authorList>
            <person name="Ootsuka M."/>
            <person name="Nishizawa T."/>
            <person name="Ohta H."/>
        </authorList>
    </citation>
    <scope>NUCLEOTIDE SEQUENCE [LARGE SCALE GENOMIC DNA]</scope>
    <source>
        <strain evidence="2 3">DSM 16289</strain>
    </source>
</reference>
<evidence type="ECO:0000259" key="1">
    <source>
        <dbReference type="Pfam" id="PF04101"/>
    </source>
</evidence>
<gene>
    <name evidence="2" type="ORF">SAMIE_1032240</name>
</gene>
<dbReference type="RefSeq" id="WP_066701090.1">
    <property type="nucleotide sequence ID" value="NZ_AP018664.1"/>
</dbReference>
<dbReference type="InterPro" id="IPR007235">
    <property type="entry name" value="Glyco_trans_28_C"/>
</dbReference>